<dbReference type="InterPro" id="IPR025699">
    <property type="entry name" value="ABC2_memb-like"/>
</dbReference>
<keyword evidence="1" id="KW-0812">Transmembrane</keyword>
<feature type="transmembrane region" description="Helical" evidence="1">
    <location>
        <begin position="186"/>
        <end position="206"/>
    </location>
</feature>
<dbReference type="AlphaFoldDB" id="A0A265N848"/>
<comment type="caution">
    <text evidence="2">The sequence shown here is derived from an EMBL/GenBank/DDBJ whole genome shotgun (WGS) entry which is preliminary data.</text>
</comment>
<feature type="transmembrane region" description="Helical" evidence="1">
    <location>
        <begin position="80"/>
        <end position="102"/>
    </location>
</feature>
<name>A0A265N848_9BACI</name>
<evidence type="ECO:0000313" key="2">
    <source>
        <dbReference type="EMBL" id="OZU88172.1"/>
    </source>
</evidence>
<feature type="transmembrane region" description="Helical" evidence="1">
    <location>
        <begin position="138"/>
        <end position="157"/>
    </location>
</feature>
<keyword evidence="1" id="KW-1133">Transmembrane helix</keyword>
<dbReference type="Pfam" id="PF13346">
    <property type="entry name" value="ABC2_membrane_5"/>
    <property type="match status" value="1"/>
</dbReference>
<reference evidence="2 3" key="1">
    <citation type="submission" date="2017-08" db="EMBL/GenBank/DDBJ databases">
        <title>Virgibacillus indicus sp. nov. and Virgibacillus profoundi sp. nov, two moderately halophilic bacteria isolated from marine sediment by using the Microfluidic Streak Plate.</title>
        <authorList>
            <person name="Xu B."/>
            <person name="Hu B."/>
            <person name="Wang J."/>
            <person name="Zhu Y."/>
            <person name="Huang L."/>
            <person name="Du W."/>
            <person name="Huang Y."/>
        </authorList>
    </citation>
    <scope>NUCLEOTIDE SEQUENCE [LARGE SCALE GENOMIC DNA]</scope>
    <source>
        <strain evidence="2 3">IO3-P2-C2</strain>
    </source>
</reference>
<gene>
    <name evidence="2" type="ORF">CIL03_13705</name>
</gene>
<dbReference type="Proteomes" id="UP000216498">
    <property type="component" value="Unassembled WGS sequence"/>
</dbReference>
<evidence type="ECO:0000256" key="1">
    <source>
        <dbReference type="SAM" id="Phobius"/>
    </source>
</evidence>
<dbReference type="EMBL" id="NPMS01000006">
    <property type="protein sequence ID" value="OZU88172.1"/>
    <property type="molecule type" value="Genomic_DNA"/>
</dbReference>
<keyword evidence="3" id="KW-1185">Reference proteome</keyword>
<dbReference type="OrthoDB" id="2721313at2"/>
<keyword evidence="1" id="KW-0472">Membrane</keyword>
<dbReference type="RefSeq" id="WP_094886429.1">
    <property type="nucleotide sequence ID" value="NZ_NPMS01000006.1"/>
</dbReference>
<accession>A0A265N848</accession>
<feature type="transmembrane region" description="Helical" evidence="1">
    <location>
        <begin position="114"/>
        <end position="133"/>
    </location>
</feature>
<organism evidence="2 3">
    <name type="scientific">Virgibacillus indicus</name>
    <dbReference type="NCBI Taxonomy" id="2024554"/>
    <lineage>
        <taxon>Bacteria</taxon>
        <taxon>Bacillati</taxon>
        <taxon>Bacillota</taxon>
        <taxon>Bacilli</taxon>
        <taxon>Bacillales</taxon>
        <taxon>Bacillaceae</taxon>
        <taxon>Virgibacillus</taxon>
    </lineage>
</organism>
<proteinExistence type="predicted"/>
<protein>
    <submittedName>
        <fullName evidence="2">Uncharacterized protein</fullName>
    </submittedName>
</protein>
<sequence>MYQFIKQDFSVNTWGTYLSLILILPISYVLFLPSVFMFIATALTIIISIFYYDDRANVNRFLISLPISAASVVKRRYQSIILFSICVILYQWVIGHVVTFFIGSEHYVYGWKDIIVLICMGAIITAVTVPFFYLFRSFILSVGCIMVLLLLESYYSLTPLVTVLEMDEVIIFNDLDPGFVMIVEEYIPYQPFLILVFASLVIFYMSMKISELLYLRNDR</sequence>
<feature type="transmembrane region" description="Helical" evidence="1">
    <location>
        <begin position="20"/>
        <end position="52"/>
    </location>
</feature>
<evidence type="ECO:0000313" key="3">
    <source>
        <dbReference type="Proteomes" id="UP000216498"/>
    </source>
</evidence>